<sequence length="125" mass="14194">MNTVRTVMSPIQFYCQGFCIFRYLDNKLVLSSSADEAQGATVCLTNMVFLLGDSHKLGKVLPDTRIEDLPWDGSHSHSHKYLPLQLGQPGFDLYAFLPLPLIRKVLNKLQASRNTRLILVAQYWP</sequence>
<evidence type="ECO:0000313" key="1">
    <source>
        <dbReference type="EMBL" id="MPC62609.1"/>
    </source>
</evidence>
<accession>A0A5B7GYF5</accession>
<proteinExistence type="predicted"/>
<dbReference type="AlphaFoldDB" id="A0A5B7GYF5"/>
<reference evidence="1 2" key="1">
    <citation type="submission" date="2019-05" db="EMBL/GenBank/DDBJ databases">
        <title>Another draft genome of Portunus trituberculatus and its Hox gene families provides insights of decapod evolution.</title>
        <authorList>
            <person name="Jeong J.-H."/>
            <person name="Song I."/>
            <person name="Kim S."/>
            <person name="Choi T."/>
            <person name="Kim D."/>
            <person name="Ryu S."/>
            <person name="Kim W."/>
        </authorList>
    </citation>
    <scope>NUCLEOTIDE SEQUENCE [LARGE SCALE GENOMIC DNA]</scope>
    <source>
        <tissue evidence="1">Muscle</tissue>
    </source>
</reference>
<keyword evidence="2" id="KW-1185">Reference proteome</keyword>
<dbReference type="Proteomes" id="UP000324222">
    <property type="component" value="Unassembled WGS sequence"/>
</dbReference>
<gene>
    <name evidence="1" type="ORF">E2C01_056698</name>
</gene>
<protein>
    <submittedName>
        <fullName evidence="1">Uncharacterized protein</fullName>
    </submittedName>
</protein>
<comment type="caution">
    <text evidence="1">The sequence shown here is derived from an EMBL/GenBank/DDBJ whole genome shotgun (WGS) entry which is preliminary data.</text>
</comment>
<name>A0A5B7GYF5_PORTR</name>
<organism evidence="1 2">
    <name type="scientific">Portunus trituberculatus</name>
    <name type="common">Swimming crab</name>
    <name type="synonym">Neptunus trituberculatus</name>
    <dbReference type="NCBI Taxonomy" id="210409"/>
    <lineage>
        <taxon>Eukaryota</taxon>
        <taxon>Metazoa</taxon>
        <taxon>Ecdysozoa</taxon>
        <taxon>Arthropoda</taxon>
        <taxon>Crustacea</taxon>
        <taxon>Multicrustacea</taxon>
        <taxon>Malacostraca</taxon>
        <taxon>Eumalacostraca</taxon>
        <taxon>Eucarida</taxon>
        <taxon>Decapoda</taxon>
        <taxon>Pleocyemata</taxon>
        <taxon>Brachyura</taxon>
        <taxon>Eubrachyura</taxon>
        <taxon>Portunoidea</taxon>
        <taxon>Portunidae</taxon>
        <taxon>Portuninae</taxon>
        <taxon>Portunus</taxon>
    </lineage>
</organism>
<evidence type="ECO:0000313" key="2">
    <source>
        <dbReference type="Proteomes" id="UP000324222"/>
    </source>
</evidence>
<dbReference type="EMBL" id="VSRR010019863">
    <property type="protein sequence ID" value="MPC62609.1"/>
    <property type="molecule type" value="Genomic_DNA"/>
</dbReference>